<comment type="caution">
    <text evidence="1">The sequence shown here is derived from an EMBL/GenBank/DDBJ whole genome shotgun (WGS) entry which is preliminary data.</text>
</comment>
<reference evidence="1 2" key="1">
    <citation type="submission" date="2019-06" db="EMBL/GenBank/DDBJ databases">
        <title>Wine fermentation using esterase from Monascus purpureus.</title>
        <authorList>
            <person name="Geng C."/>
            <person name="Zhang Y."/>
        </authorList>
    </citation>
    <scope>NUCLEOTIDE SEQUENCE [LARGE SCALE GENOMIC DNA]</scope>
    <source>
        <strain evidence="1">HQ1</strain>
    </source>
</reference>
<evidence type="ECO:0000313" key="2">
    <source>
        <dbReference type="Proteomes" id="UP000319663"/>
    </source>
</evidence>
<keyword evidence="2" id="KW-1185">Reference proteome</keyword>
<name>A0A507QIS6_MONPU</name>
<sequence>MELHVEADYIFRKIEPTVTDRATISSLIAVAAKNACRMGIDMLKEPTPLWCLESFTVPPAFSPTLLSNLLPLHQETQRPTSANIPETKPAEQLFLDLPIQDVLNNTAGMPVVEPWARMYVDGIRDGRYGDAVWARYHITGDGDENGIGAGSGNKTALEVIKEDALEYRENGPEEYAKALAFYAKTSSADGHADVTEIIRNPA</sequence>
<dbReference type="EMBL" id="VIFY01000320">
    <property type="protein sequence ID" value="TQB67713.1"/>
    <property type="molecule type" value="Genomic_DNA"/>
</dbReference>
<dbReference type="AlphaFoldDB" id="A0A507QIS6"/>
<accession>A0A507QIS6</accession>
<gene>
    <name evidence="1" type="ORF">MPDQ_004907</name>
</gene>
<dbReference type="STRING" id="5098.A0A507QIS6"/>
<dbReference type="Proteomes" id="UP000319663">
    <property type="component" value="Unassembled WGS sequence"/>
</dbReference>
<proteinExistence type="predicted"/>
<dbReference type="OrthoDB" id="5100247at2759"/>
<evidence type="ECO:0000313" key="1">
    <source>
        <dbReference type="EMBL" id="TQB67713.1"/>
    </source>
</evidence>
<organism evidence="1 2">
    <name type="scientific">Monascus purpureus</name>
    <name type="common">Red mold</name>
    <name type="synonym">Monascus anka</name>
    <dbReference type="NCBI Taxonomy" id="5098"/>
    <lineage>
        <taxon>Eukaryota</taxon>
        <taxon>Fungi</taxon>
        <taxon>Dikarya</taxon>
        <taxon>Ascomycota</taxon>
        <taxon>Pezizomycotina</taxon>
        <taxon>Eurotiomycetes</taxon>
        <taxon>Eurotiomycetidae</taxon>
        <taxon>Eurotiales</taxon>
        <taxon>Aspergillaceae</taxon>
        <taxon>Monascus</taxon>
    </lineage>
</organism>
<protein>
    <submittedName>
        <fullName evidence="1">Uncharacterized protein</fullName>
    </submittedName>
</protein>